<sequence length="415" mass="45164">MGLLLNVDYGDSLSLARGRDVLRRAGVKAVGVEEAVDAYYLHYRRPIFGGRAGNEVWARFVRLYVNSSYYSAVAPLCRLNHRASREAAVRLLRAFESYLLSLERRGRAWFGRGSQEAWVEAMRQLRRLFGDPADVSELHRVFKKLGEVLGRGRRGDPASLALSTASDPRRARLASLLAKAVDLSALLGDPLGDVGRVEGPGAEFEVAHGSFARVKRAVAYARALFVGALPVFLHKAASSTLPVRRPRARGDSGVFLLVDKSGSMYSAVGGVEKIALATAFALAVLKRYKRARLRFFDVEVHRVEELGDLVDVLSRAWAGGGTDISRAVEAAAEEAARERLRGYSLVVVTDGEDDAFSPAAAREARAVFREVLFVVVGERRLSGVRQVFLRPPPLAAAAPQAAYGFLANTGRGSTL</sequence>
<name>A3MT69_PYRCJ</name>
<dbReference type="RefSeq" id="WP_011849093.1">
    <property type="nucleotide sequence ID" value="NC_009073.1"/>
</dbReference>
<dbReference type="KEGG" id="pcl:Pcal_0402"/>
<accession>A3MT69</accession>
<evidence type="ECO:0000313" key="2">
    <source>
        <dbReference type="Proteomes" id="UP000001431"/>
    </source>
</evidence>
<evidence type="ECO:0000313" key="1">
    <source>
        <dbReference type="EMBL" id="ABO07836.1"/>
    </source>
</evidence>
<dbReference type="STRING" id="410359.Pcal_0402"/>
<dbReference type="InterPro" id="IPR036465">
    <property type="entry name" value="vWFA_dom_sf"/>
</dbReference>
<dbReference type="Proteomes" id="UP000001431">
    <property type="component" value="Chromosome"/>
</dbReference>
<dbReference type="AlphaFoldDB" id="A3MT69"/>
<dbReference type="SUPFAM" id="SSF53300">
    <property type="entry name" value="vWA-like"/>
    <property type="match status" value="1"/>
</dbReference>
<dbReference type="InterPro" id="IPR008912">
    <property type="entry name" value="Uncharacterised_CoxE"/>
</dbReference>
<organism evidence="1 2">
    <name type="scientific">Pyrobaculum calidifontis (strain DSM 21063 / JCM 11548 / VA1)</name>
    <dbReference type="NCBI Taxonomy" id="410359"/>
    <lineage>
        <taxon>Archaea</taxon>
        <taxon>Thermoproteota</taxon>
        <taxon>Thermoprotei</taxon>
        <taxon>Thermoproteales</taxon>
        <taxon>Thermoproteaceae</taxon>
        <taxon>Pyrobaculum</taxon>
    </lineage>
</organism>
<dbReference type="OrthoDB" id="64524at2157"/>
<gene>
    <name evidence="1" type="ordered locus">Pcal_0402</name>
</gene>
<dbReference type="HOGENOM" id="CLU_620588_0_0_2"/>
<proteinExistence type="predicted"/>
<dbReference type="GeneID" id="4910066"/>
<dbReference type="Pfam" id="PF05762">
    <property type="entry name" value="VWA_CoxE"/>
    <property type="match status" value="1"/>
</dbReference>
<keyword evidence="2" id="KW-1185">Reference proteome</keyword>
<protein>
    <submittedName>
        <fullName evidence="1">VWA containing CoxE family protein</fullName>
    </submittedName>
</protein>
<dbReference type="Gene3D" id="3.40.50.410">
    <property type="entry name" value="von Willebrand factor, type A domain"/>
    <property type="match status" value="1"/>
</dbReference>
<reference evidence="1" key="1">
    <citation type="submission" date="2007-02" db="EMBL/GenBank/DDBJ databases">
        <title>Complete sequence of Pyrobaculum calidifontis JCM 11548.</title>
        <authorList>
            <consortium name="US DOE Joint Genome Institute"/>
            <person name="Copeland A."/>
            <person name="Lucas S."/>
            <person name="Lapidus A."/>
            <person name="Barry K."/>
            <person name="Glavina del Rio T."/>
            <person name="Dalin E."/>
            <person name="Tice H."/>
            <person name="Pitluck S."/>
            <person name="Chain P."/>
            <person name="Malfatti S."/>
            <person name="Shin M."/>
            <person name="Vergez L."/>
            <person name="Schmutz J."/>
            <person name="Larimer F."/>
            <person name="Land M."/>
            <person name="Hauser L."/>
            <person name="Kyrpides N."/>
            <person name="Mikhailova N."/>
            <person name="Cozen A.E."/>
            <person name="Fitz-Gibbon S.T."/>
            <person name="House C.H."/>
            <person name="Saltikov C."/>
            <person name="Lowe T.M."/>
            <person name="Richardson P."/>
        </authorList>
    </citation>
    <scope>NUCLEOTIDE SEQUENCE [LARGE SCALE GENOMIC DNA]</scope>
    <source>
        <strain evidence="1">JCM 11548</strain>
    </source>
</reference>
<dbReference type="EMBL" id="CP000561">
    <property type="protein sequence ID" value="ABO07836.1"/>
    <property type="molecule type" value="Genomic_DNA"/>
</dbReference>
<dbReference type="eggNOG" id="arCOG00442">
    <property type="taxonomic scope" value="Archaea"/>
</dbReference>